<dbReference type="GO" id="GO:0000150">
    <property type="term" value="F:DNA strand exchange activity"/>
    <property type="evidence" value="ECO:0007669"/>
    <property type="project" value="InterPro"/>
</dbReference>
<gene>
    <name evidence="5" type="ORF">DJ83_11200</name>
</gene>
<evidence type="ECO:0000259" key="4">
    <source>
        <dbReference type="PROSITE" id="PS51736"/>
    </source>
</evidence>
<dbReference type="SMART" id="SM00857">
    <property type="entry name" value="Resolvase"/>
    <property type="match status" value="1"/>
</dbReference>
<evidence type="ECO:0000256" key="3">
    <source>
        <dbReference type="SAM" id="MobiDB-lite"/>
    </source>
</evidence>
<dbReference type="CDD" id="cd00338">
    <property type="entry name" value="Ser_Recombinase"/>
    <property type="match status" value="1"/>
</dbReference>
<dbReference type="GO" id="GO:0003677">
    <property type="term" value="F:DNA binding"/>
    <property type="evidence" value="ECO:0007669"/>
    <property type="project" value="UniProtKB-KW"/>
</dbReference>
<dbReference type="Gene3D" id="3.40.50.1390">
    <property type="entry name" value="Resolvase, N-terminal catalytic domain"/>
    <property type="match status" value="1"/>
</dbReference>
<accession>A0A256IUR4</accession>
<evidence type="ECO:0000313" key="5">
    <source>
        <dbReference type="EMBL" id="OYR59852.1"/>
    </source>
</evidence>
<evidence type="ECO:0000256" key="2">
    <source>
        <dbReference type="ARBA" id="ARBA00023172"/>
    </source>
</evidence>
<dbReference type="PANTHER" id="PTHR30461:SF2">
    <property type="entry name" value="SERINE RECOMBINASE PINE-RELATED"/>
    <property type="match status" value="1"/>
</dbReference>
<sequence>MATVAAYVRRSTAEQEDQHQIDSIHQWIDDHDLELAEVDMFVEQASGASSTRDQFGDLLEEIEHGGYNDVVVWEISRIARKGTQAQQFFDAAEESGTTIHVTNGSVRRIEPDGHGRLIADIIAAVAAEERRSLIRRTEAGIKRARDEGKWTGQTPTGFVTIDGYLRPNLNPDYDAGETGYHDMVDALEQLDDGASYRATAAETPNVTRQTLSNIDGDDDRRQWYLSPDDVDDERVADALEQDLGGLKNRTS</sequence>
<dbReference type="EMBL" id="NHOW01000129">
    <property type="protein sequence ID" value="OYR59852.1"/>
    <property type="molecule type" value="Genomic_DNA"/>
</dbReference>
<keyword evidence="1" id="KW-0238">DNA-binding</keyword>
<dbReference type="Proteomes" id="UP000216409">
    <property type="component" value="Unassembled WGS sequence"/>
</dbReference>
<dbReference type="InterPro" id="IPR050639">
    <property type="entry name" value="SSR_resolvase"/>
</dbReference>
<dbReference type="InterPro" id="IPR036162">
    <property type="entry name" value="Resolvase-like_N_sf"/>
</dbReference>
<dbReference type="RefSeq" id="WP_094580168.1">
    <property type="nucleotide sequence ID" value="NZ_NHOW01000129.1"/>
</dbReference>
<comment type="caution">
    <text evidence="5">The sequence shown here is derived from an EMBL/GenBank/DDBJ whole genome shotgun (WGS) entry which is preliminary data.</text>
</comment>
<evidence type="ECO:0000313" key="6">
    <source>
        <dbReference type="Proteomes" id="UP000216409"/>
    </source>
</evidence>
<dbReference type="InterPro" id="IPR006119">
    <property type="entry name" value="Resolv_N"/>
</dbReference>
<dbReference type="AlphaFoldDB" id="A0A256IUR4"/>
<keyword evidence="2" id="KW-0233">DNA recombination</keyword>
<dbReference type="PANTHER" id="PTHR30461">
    <property type="entry name" value="DNA-INVERTASE FROM LAMBDOID PROPHAGE"/>
    <property type="match status" value="1"/>
</dbReference>
<evidence type="ECO:0000256" key="1">
    <source>
        <dbReference type="ARBA" id="ARBA00023125"/>
    </source>
</evidence>
<reference evidence="5 6" key="1">
    <citation type="journal article" date="2014" name="Front. Microbiol.">
        <title>Population and genomic analysis of the genus Halorubrum.</title>
        <authorList>
            <person name="Fullmer M.S."/>
            <person name="Soucy S.M."/>
            <person name="Swithers K.S."/>
            <person name="Makkay A.M."/>
            <person name="Wheeler R."/>
            <person name="Ventosa A."/>
            <person name="Gogarten J.P."/>
            <person name="Papke R.T."/>
        </authorList>
    </citation>
    <scope>NUCLEOTIDE SEQUENCE [LARGE SCALE GENOMIC DNA]</scope>
    <source>
        <strain evidence="5 6">LD3</strain>
    </source>
</reference>
<dbReference type="PROSITE" id="PS51736">
    <property type="entry name" value="RECOMBINASES_3"/>
    <property type="match status" value="1"/>
</dbReference>
<name>A0A256IUR4_HALEZ</name>
<feature type="region of interest" description="Disordered" evidence="3">
    <location>
        <begin position="210"/>
        <end position="234"/>
    </location>
</feature>
<feature type="domain" description="Resolvase/invertase-type recombinase catalytic" evidence="4">
    <location>
        <begin position="3"/>
        <end position="148"/>
    </location>
</feature>
<dbReference type="SUPFAM" id="SSF53041">
    <property type="entry name" value="Resolvase-like"/>
    <property type="match status" value="1"/>
</dbReference>
<proteinExistence type="predicted"/>
<protein>
    <submittedName>
        <fullName evidence="5">Resolvase</fullName>
    </submittedName>
</protein>
<dbReference type="Pfam" id="PF00239">
    <property type="entry name" value="Resolvase"/>
    <property type="match status" value="1"/>
</dbReference>
<organism evidence="5 6">
    <name type="scientific">Halorubrum ezzemoulense</name>
    <name type="common">Halorubrum chaoviator</name>
    <dbReference type="NCBI Taxonomy" id="337243"/>
    <lineage>
        <taxon>Archaea</taxon>
        <taxon>Methanobacteriati</taxon>
        <taxon>Methanobacteriota</taxon>
        <taxon>Stenosarchaea group</taxon>
        <taxon>Halobacteria</taxon>
        <taxon>Halobacteriales</taxon>
        <taxon>Haloferacaceae</taxon>
        <taxon>Halorubrum</taxon>
    </lineage>
</organism>